<protein>
    <submittedName>
        <fullName evidence="1">Uncharacterized protein</fullName>
    </submittedName>
</protein>
<reference evidence="1 2" key="1">
    <citation type="submission" date="2023-02" db="EMBL/GenBank/DDBJ databases">
        <title>LHISI_Scaffold_Assembly.</title>
        <authorList>
            <person name="Stuart O.P."/>
            <person name="Cleave R."/>
            <person name="Magrath M.J.L."/>
            <person name="Mikheyev A.S."/>
        </authorList>
    </citation>
    <scope>NUCLEOTIDE SEQUENCE [LARGE SCALE GENOMIC DNA]</scope>
    <source>
        <strain evidence="1">Daus_M_001</strain>
        <tissue evidence="1">Leg muscle</tissue>
    </source>
</reference>
<evidence type="ECO:0000313" key="2">
    <source>
        <dbReference type="Proteomes" id="UP001159363"/>
    </source>
</evidence>
<keyword evidence="2" id="KW-1185">Reference proteome</keyword>
<dbReference type="Proteomes" id="UP001159363">
    <property type="component" value="Chromosome 14"/>
</dbReference>
<comment type="caution">
    <text evidence="1">The sequence shown here is derived from an EMBL/GenBank/DDBJ whole genome shotgun (WGS) entry which is preliminary data.</text>
</comment>
<organism evidence="1 2">
    <name type="scientific">Dryococelus australis</name>
    <dbReference type="NCBI Taxonomy" id="614101"/>
    <lineage>
        <taxon>Eukaryota</taxon>
        <taxon>Metazoa</taxon>
        <taxon>Ecdysozoa</taxon>
        <taxon>Arthropoda</taxon>
        <taxon>Hexapoda</taxon>
        <taxon>Insecta</taxon>
        <taxon>Pterygota</taxon>
        <taxon>Neoptera</taxon>
        <taxon>Polyneoptera</taxon>
        <taxon>Phasmatodea</taxon>
        <taxon>Verophasmatodea</taxon>
        <taxon>Anareolatae</taxon>
        <taxon>Phasmatidae</taxon>
        <taxon>Eurycanthinae</taxon>
        <taxon>Dryococelus</taxon>
    </lineage>
</organism>
<accession>A0ABQ9G558</accession>
<name>A0ABQ9G558_9NEOP</name>
<sequence length="397" mass="43547">MEPVAENDAPTQASVTLSFRIGPSPREVHGYGILYNAKDPKEIKDLNDIDPRDIICWKKFAVHDGVVNNTSFISAFGIATPYSRKRMKEPVHGNVNLTWIGKIGASGGSVASALASHQSDPDSIPGGPAPGFPHVGAVPDDATCLRVSSGYSRFPSPCIPAPLHHRVLFHVMFRDDGFAQYSVTTGNTARLARRSDEALCVRVSVARIAPSLLDLGRMFPTGSIPLLNSKVFYMICYLFPAVFHLAIVLTTLSIADWPANCILHCLTLAVADAPSAGHRSSSIARDSATRSFIQSNLKLADQRPSAVFIELAVTRGRFNATRAALKERENYICQRCLLISDRDFKPPVSAVRDELHHDLQSNSELEWCNSFLCRSWIEFRTTMVQPGISLWKSSSVV</sequence>
<gene>
    <name evidence="1" type="ORF">PR048_031402</name>
</gene>
<dbReference type="EMBL" id="JARBHB010000015">
    <property type="protein sequence ID" value="KAJ8867600.1"/>
    <property type="molecule type" value="Genomic_DNA"/>
</dbReference>
<evidence type="ECO:0000313" key="1">
    <source>
        <dbReference type="EMBL" id="KAJ8867600.1"/>
    </source>
</evidence>
<proteinExistence type="predicted"/>